<evidence type="ECO:0000256" key="1">
    <source>
        <dbReference type="SAM" id="Phobius"/>
    </source>
</evidence>
<feature type="transmembrane region" description="Helical" evidence="1">
    <location>
        <begin position="117"/>
        <end position="136"/>
    </location>
</feature>
<evidence type="ECO:0000313" key="3">
    <source>
        <dbReference type="Proteomes" id="UP000694480"/>
    </source>
</evidence>
<proteinExistence type="predicted"/>
<dbReference type="Proteomes" id="UP000694480">
    <property type="component" value="Unassembled WGS sequence"/>
</dbReference>
<feature type="transmembrane region" description="Helical" evidence="1">
    <location>
        <begin position="211"/>
        <end position="233"/>
    </location>
</feature>
<keyword evidence="1" id="KW-1133">Transmembrane helix</keyword>
<comment type="caution">
    <text evidence="2">The sequence shown here is derived from an EMBL/GenBank/DDBJ whole genome shotgun (WGS) entry which is preliminary data.</text>
</comment>
<accession>A0A931E8U5</accession>
<dbReference type="InterPro" id="IPR021737">
    <property type="entry name" value="Phage_phiKZ_Orf197"/>
</dbReference>
<dbReference type="Pfam" id="PF11750">
    <property type="entry name" value="DUF3307"/>
    <property type="match status" value="1"/>
</dbReference>
<keyword evidence="1" id="KW-0472">Membrane</keyword>
<organism evidence="2 3">
    <name type="scientific">Planobacterium oryzisoli</name>
    <dbReference type="NCBI Taxonomy" id="2771435"/>
    <lineage>
        <taxon>Bacteria</taxon>
        <taxon>Pseudomonadati</taxon>
        <taxon>Bacteroidota</taxon>
        <taxon>Flavobacteriia</taxon>
        <taxon>Flavobacteriales</taxon>
        <taxon>Weeksellaceae</taxon>
        <taxon>Chryseobacterium group</taxon>
        <taxon>Chryseobacterium</taxon>
    </lineage>
</organism>
<dbReference type="AlphaFoldDB" id="A0A931E8U5"/>
<feature type="transmembrane region" description="Helical" evidence="1">
    <location>
        <begin position="84"/>
        <end position="105"/>
    </location>
</feature>
<gene>
    <name evidence="2" type="ORF">IC612_00640</name>
</gene>
<keyword evidence="3" id="KW-1185">Reference proteome</keyword>
<reference evidence="2" key="1">
    <citation type="submission" date="2020-11" db="EMBL/GenBank/DDBJ databases">
        <title>Genome seq and assembly of Planobacterium sp.</title>
        <authorList>
            <person name="Chhetri G."/>
        </authorList>
    </citation>
    <scope>NUCLEOTIDE SEQUENCE</scope>
    <source>
        <strain evidence="2">GCR5</strain>
    </source>
</reference>
<keyword evidence="1" id="KW-0812">Transmembrane</keyword>
<dbReference type="EMBL" id="JADKYY010000001">
    <property type="protein sequence ID" value="MBF5026303.1"/>
    <property type="molecule type" value="Genomic_DNA"/>
</dbReference>
<dbReference type="RefSeq" id="WP_194738233.1">
    <property type="nucleotide sequence ID" value="NZ_JADKYY010000001.1"/>
</dbReference>
<sequence>MILIKLILAHLLGDFVFQPAKWVAHKEKNKVRSKYLYWHLAVHGLVLFVLFPAAEYLSLVLITIVIHGIIDLVKLYFQDSSTKLQWFFTDQILHLVSLVALALLFSKDIVMIEIPPQWWYVVTGLVFVTVPSSILIRQTLRTFHLDVPQVHQLESASLTKAGTYIGMLERFLVVVFIVSGHLEAVGFVLAAKSIFRYNDLAQAKQRKLTEYVLIGTFLSFTIAVLTGIIVQYLM</sequence>
<feature type="transmembrane region" description="Helical" evidence="1">
    <location>
        <begin position="171"/>
        <end position="191"/>
    </location>
</feature>
<name>A0A931E8U5_9FLAO</name>
<evidence type="ECO:0000313" key="2">
    <source>
        <dbReference type="EMBL" id="MBF5026303.1"/>
    </source>
</evidence>
<feature type="transmembrane region" description="Helical" evidence="1">
    <location>
        <begin position="35"/>
        <end position="53"/>
    </location>
</feature>
<protein>
    <submittedName>
        <fullName evidence="2">DUF3307 domain-containing protein</fullName>
    </submittedName>
</protein>